<dbReference type="Proteomes" id="UP001222027">
    <property type="component" value="Unassembled WGS sequence"/>
</dbReference>
<keyword evidence="3" id="KW-1185">Reference proteome</keyword>
<dbReference type="EMBL" id="JAQQAF010000001">
    <property type="protein sequence ID" value="KAJ8512255.1"/>
    <property type="molecule type" value="Genomic_DNA"/>
</dbReference>
<proteinExistence type="predicted"/>
<dbReference type="AlphaFoldDB" id="A0AAV8RYQ1"/>
<reference evidence="2 3" key="1">
    <citation type="submission" date="2022-12" db="EMBL/GenBank/DDBJ databases">
        <title>Chromosome-scale assembly of the Ensete ventricosum genome.</title>
        <authorList>
            <person name="Dussert Y."/>
            <person name="Stocks J."/>
            <person name="Wendawek A."/>
            <person name="Woldeyes F."/>
            <person name="Nichols R.A."/>
            <person name="Borrell J.S."/>
        </authorList>
    </citation>
    <scope>NUCLEOTIDE SEQUENCE [LARGE SCALE GENOMIC DNA]</scope>
    <source>
        <strain evidence="3">cv. Maze</strain>
        <tissue evidence="2">Seeds</tissue>
    </source>
</reference>
<evidence type="ECO:0000313" key="2">
    <source>
        <dbReference type="EMBL" id="KAJ8512255.1"/>
    </source>
</evidence>
<protein>
    <recommendedName>
        <fullName evidence="4">SBP-type domain-containing protein</fullName>
    </recommendedName>
</protein>
<feature type="compositionally biased region" description="Polar residues" evidence="1">
    <location>
        <begin position="77"/>
        <end position="86"/>
    </location>
</feature>
<evidence type="ECO:0008006" key="4">
    <source>
        <dbReference type="Google" id="ProtNLM"/>
    </source>
</evidence>
<accession>A0AAV8RYQ1</accession>
<sequence length="121" mass="13277">MSLWHRGGAMVMEMLTRRKGSGFRRATGSGEKEEVGARQAAGSGEGWLRLRWLQREEDEEGMTGGDYGSKGAAAATTEAQMRCSSSKLRRRYCASTGKKMDLAAVAKQRRQRGSNGSGEEW</sequence>
<comment type="caution">
    <text evidence="2">The sequence shown here is derived from an EMBL/GenBank/DDBJ whole genome shotgun (WGS) entry which is preliminary data.</text>
</comment>
<evidence type="ECO:0000256" key="1">
    <source>
        <dbReference type="SAM" id="MobiDB-lite"/>
    </source>
</evidence>
<feature type="region of interest" description="Disordered" evidence="1">
    <location>
        <begin position="20"/>
        <end position="42"/>
    </location>
</feature>
<evidence type="ECO:0000313" key="3">
    <source>
        <dbReference type="Proteomes" id="UP001222027"/>
    </source>
</evidence>
<feature type="region of interest" description="Disordered" evidence="1">
    <location>
        <begin position="59"/>
        <end position="88"/>
    </location>
</feature>
<organism evidence="2 3">
    <name type="scientific">Ensete ventricosum</name>
    <name type="common">Abyssinian banana</name>
    <name type="synonym">Musa ensete</name>
    <dbReference type="NCBI Taxonomy" id="4639"/>
    <lineage>
        <taxon>Eukaryota</taxon>
        <taxon>Viridiplantae</taxon>
        <taxon>Streptophyta</taxon>
        <taxon>Embryophyta</taxon>
        <taxon>Tracheophyta</taxon>
        <taxon>Spermatophyta</taxon>
        <taxon>Magnoliopsida</taxon>
        <taxon>Liliopsida</taxon>
        <taxon>Zingiberales</taxon>
        <taxon>Musaceae</taxon>
        <taxon>Ensete</taxon>
    </lineage>
</organism>
<gene>
    <name evidence="2" type="ORF">OPV22_002689</name>
</gene>
<name>A0AAV8RYQ1_ENSVE</name>